<dbReference type="Pfam" id="PF13180">
    <property type="entry name" value="PDZ_2"/>
    <property type="match status" value="1"/>
</dbReference>
<dbReference type="InterPro" id="IPR009003">
    <property type="entry name" value="Peptidase_S1_PA"/>
</dbReference>
<dbReference type="SUPFAM" id="SSF50156">
    <property type="entry name" value="PDZ domain-like"/>
    <property type="match status" value="1"/>
</dbReference>
<evidence type="ECO:0000313" key="6">
    <source>
        <dbReference type="Proteomes" id="UP000316213"/>
    </source>
</evidence>
<accession>A0A5C6A060</accession>
<dbReference type="Gene3D" id="2.40.10.120">
    <property type="match status" value="1"/>
</dbReference>
<dbReference type="SUPFAM" id="SSF50494">
    <property type="entry name" value="Trypsin-like serine proteases"/>
    <property type="match status" value="1"/>
</dbReference>
<dbReference type="PANTHER" id="PTHR22939:SF129">
    <property type="entry name" value="SERINE PROTEASE HTRA2, MITOCHONDRIAL"/>
    <property type="match status" value="1"/>
</dbReference>
<gene>
    <name evidence="5" type="primary">hhoA</name>
    <name evidence="5" type="ORF">Pla100_45960</name>
</gene>
<comment type="similarity">
    <text evidence="1">Belongs to the peptidase S1C family.</text>
</comment>
<dbReference type="GO" id="GO:0004252">
    <property type="term" value="F:serine-type endopeptidase activity"/>
    <property type="evidence" value="ECO:0007669"/>
    <property type="project" value="InterPro"/>
</dbReference>
<dbReference type="PANTHER" id="PTHR22939">
    <property type="entry name" value="SERINE PROTEASE FAMILY S1C HTRA-RELATED"/>
    <property type="match status" value="1"/>
</dbReference>
<dbReference type="Proteomes" id="UP000316213">
    <property type="component" value="Unassembled WGS sequence"/>
</dbReference>
<keyword evidence="6" id="KW-1185">Reference proteome</keyword>
<organism evidence="5 6">
    <name type="scientific">Neorhodopirellula pilleata</name>
    <dbReference type="NCBI Taxonomy" id="2714738"/>
    <lineage>
        <taxon>Bacteria</taxon>
        <taxon>Pseudomonadati</taxon>
        <taxon>Planctomycetota</taxon>
        <taxon>Planctomycetia</taxon>
        <taxon>Pirellulales</taxon>
        <taxon>Pirellulaceae</taxon>
        <taxon>Neorhodopirellula</taxon>
    </lineage>
</organism>
<keyword evidence="3" id="KW-0378">Hydrolase</keyword>
<protein>
    <submittedName>
        <fullName evidence="5">Putative serine protease HhoA</fullName>
    </submittedName>
</protein>
<evidence type="ECO:0000259" key="4">
    <source>
        <dbReference type="SMART" id="SM00228"/>
    </source>
</evidence>
<evidence type="ECO:0000256" key="3">
    <source>
        <dbReference type="ARBA" id="ARBA00022801"/>
    </source>
</evidence>
<reference evidence="5 6" key="1">
    <citation type="submission" date="2019-02" db="EMBL/GenBank/DDBJ databases">
        <title>Deep-cultivation of Planctomycetes and their phenomic and genomic characterization uncovers novel biology.</title>
        <authorList>
            <person name="Wiegand S."/>
            <person name="Jogler M."/>
            <person name="Boedeker C."/>
            <person name="Pinto D."/>
            <person name="Vollmers J."/>
            <person name="Rivas-Marin E."/>
            <person name="Kohn T."/>
            <person name="Peeters S.H."/>
            <person name="Heuer A."/>
            <person name="Rast P."/>
            <person name="Oberbeckmann S."/>
            <person name="Bunk B."/>
            <person name="Jeske O."/>
            <person name="Meyerdierks A."/>
            <person name="Storesund J.E."/>
            <person name="Kallscheuer N."/>
            <person name="Luecker S."/>
            <person name="Lage O.M."/>
            <person name="Pohl T."/>
            <person name="Merkel B.J."/>
            <person name="Hornburger P."/>
            <person name="Mueller R.-W."/>
            <person name="Bruemmer F."/>
            <person name="Labrenz M."/>
            <person name="Spormann A.M."/>
            <person name="Op Den Camp H."/>
            <person name="Overmann J."/>
            <person name="Amann R."/>
            <person name="Jetten M.S.M."/>
            <person name="Mascher T."/>
            <person name="Medema M.H."/>
            <person name="Devos D.P."/>
            <person name="Kaster A.-K."/>
            <person name="Ovreas L."/>
            <person name="Rohde M."/>
            <person name="Galperin M.Y."/>
            <person name="Jogler C."/>
        </authorList>
    </citation>
    <scope>NUCLEOTIDE SEQUENCE [LARGE SCALE GENOMIC DNA]</scope>
    <source>
        <strain evidence="5 6">Pla100</strain>
    </source>
</reference>
<keyword evidence="2 5" id="KW-0645">Protease</keyword>
<dbReference type="InterPro" id="IPR036034">
    <property type="entry name" value="PDZ_sf"/>
</dbReference>
<dbReference type="Gene3D" id="2.30.42.10">
    <property type="match status" value="1"/>
</dbReference>
<dbReference type="EMBL" id="SJPM01000011">
    <property type="protein sequence ID" value="TWT92578.1"/>
    <property type="molecule type" value="Genomic_DNA"/>
</dbReference>
<evidence type="ECO:0000256" key="1">
    <source>
        <dbReference type="ARBA" id="ARBA00010541"/>
    </source>
</evidence>
<dbReference type="RefSeq" id="WP_231603349.1">
    <property type="nucleotide sequence ID" value="NZ_SJPM01000011.1"/>
</dbReference>
<dbReference type="Pfam" id="PF13365">
    <property type="entry name" value="Trypsin_2"/>
    <property type="match status" value="1"/>
</dbReference>
<name>A0A5C6A060_9BACT</name>
<evidence type="ECO:0000313" key="5">
    <source>
        <dbReference type="EMBL" id="TWT92578.1"/>
    </source>
</evidence>
<dbReference type="AlphaFoldDB" id="A0A5C6A060"/>
<dbReference type="InterPro" id="IPR001478">
    <property type="entry name" value="PDZ"/>
</dbReference>
<comment type="caution">
    <text evidence="5">The sequence shown here is derived from an EMBL/GenBank/DDBJ whole genome shotgun (WGS) entry which is preliminary data.</text>
</comment>
<feature type="domain" description="PDZ" evidence="4">
    <location>
        <begin position="332"/>
        <end position="402"/>
    </location>
</feature>
<evidence type="ECO:0000256" key="2">
    <source>
        <dbReference type="ARBA" id="ARBA00022670"/>
    </source>
</evidence>
<proteinExistence type="inferred from homology"/>
<dbReference type="GO" id="GO:0006508">
    <property type="term" value="P:proteolysis"/>
    <property type="evidence" value="ECO:0007669"/>
    <property type="project" value="UniProtKB-KW"/>
</dbReference>
<dbReference type="InterPro" id="IPR001940">
    <property type="entry name" value="Peptidase_S1C"/>
</dbReference>
<sequence length="418" mass="44597">MISSSQFDRKVRPGLVTYDNSTWWVMFALLINLGLLGSTRMSPVVAQDQFGQGTIVPGQVVPNSVVPDGAPTQSSPSYSTQVNPLGDSVDAGMPPQPRRVPKGDTWVETPDALLDLLQRGGVPESLETLRMLQRQSQLIAARAAECTVSIQIGPAQGCGVIITGTGYVLTAAHVAMRPNKAAVLTLADGRTVTAMTRGMNRHVDAGLMKIDAGQNDGKPWPHATLGSSDNLKTGMWCIATGHPGGYDRTRGMVTRVGRILDVRKGSVVTDCALIGGDSGGPLFDLSGRLIAVHSRIGNDVADNLHVPINHYDESWSRMDQGESWGFLPGFKPSLGVRGNSSDSQALVKEVNPGSPAEAAGIEPGDVVERFGDVQITGFESLKQAVSDTMPGERVKVWVRRNGNLVRVVVEIGRANDLY</sequence>
<dbReference type="PRINTS" id="PR00834">
    <property type="entry name" value="PROTEASES2C"/>
</dbReference>
<dbReference type="SMART" id="SM00228">
    <property type="entry name" value="PDZ"/>
    <property type="match status" value="1"/>
</dbReference>